<dbReference type="Proteomes" id="UP001218188">
    <property type="component" value="Unassembled WGS sequence"/>
</dbReference>
<feature type="non-terminal residue" evidence="1">
    <location>
        <position position="1"/>
    </location>
</feature>
<gene>
    <name evidence="2" type="ORF">C8F04DRAFT_956605</name>
    <name evidence="1" type="ORF">C8F04DRAFT_970018</name>
</gene>
<protein>
    <submittedName>
        <fullName evidence="1">Uncharacterized protein</fullName>
    </submittedName>
</protein>
<dbReference type="AlphaFoldDB" id="A0AAD6WSE8"/>
<comment type="caution">
    <text evidence="1">The sequence shown here is derived from an EMBL/GenBank/DDBJ whole genome shotgun (WGS) entry which is preliminary data.</text>
</comment>
<evidence type="ECO:0000313" key="1">
    <source>
        <dbReference type="EMBL" id="KAJ7023587.1"/>
    </source>
</evidence>
<dbReference type="EMBL" id="JARJCM010000186">
    <property type="protein sequence ID" value="KAJ7023587.1"/>
    <property type="molecule type" value="Genomic_DNA"/>
</dbReference>
<name>A0AAD6WSE8_9AGAR</name>
<reference evidence="1" key="1">
    <citation type="submission" date="2023-03" db="EMBL/GenBank/DDBJ databases">
        <title>Massive genome expansion in bonnet fungi (Mycena s.s.) driven by repeated elements and novel gene families across ecological guilds.</title>
        <authorList>
            <consortium name="Lawrence Berkeley National Laboratory"/>
            <person name="Harder C.B."/>
            <person name="Miyauchi S."/>
            <person name="Viragh M."/>
            <person name="Kuo A."/>
            <person name="Thoen E."/>
            <person name="Andreopoulos B."/>
            <person name="Lu D."/>
            <person name="Skrede I."/>
            <person name="Drula E."/>
            <person name="Henrissat B."/>
            <person name="Morin E."/>
            <person name="Kohler A."/>
            <person name="Barry K."/>
            <person name="LaButti K."/>
            <person name="Morin E."/>
            <person name="Salamov A."/>
            <person name="Lipzen A."/>
            <person name="Mereny Z."/>
            <person name="Hegedus B."/>
            <person name="Baldrian P."/>
            <person name="Stursova M."/>
            <person name="Weitz H."/>
            <person name="Taylor A."/>
            <person name="Grigoriev I.V."/>
            <person name="Nagy L.G."/>
            <person name="Martin F."/>
            <person name="Kauserud H."/>
        </authorList>
    </citation>
    <scope>NUCLEOTIDE SEQUENCE</scope>
    <source>
        <strain evidence="1">CBHHK200</strain>
    </source>
</reference>
<dbReference type="EMBL" id="JARJCM010000058">
    <property type="protein sequence ID" value="KAJ7034288.1"/>
    <property type="molecule type" value="Genomic_DNA"/>
</dbReference>
<accession>A0AAD6WSE8</accession>
<evidence type="ECO:0000313" key="2">
    <source>
        <dbReference type="EMBL" id="KAJ7034288.1"/>
    </source>
</evidence>
<evidence type="ECO:0000313" key="3">
    <source>
        <dbReference type="Proteomes" id="UP001218188"/>
    </source>
</evidence>
<keyword evidence="3" id="KW-1185">Reference proteome</keyword>
<organism evidence="1 3">
    <name type="scientific">Mycena alexandri</name>
    <dbReference type="NCBI Taxonomy" id="1745969"/>
    <lineage>
        <taxon>Eukaryota</taxon>
        <taxon>Fungi</taxon>
        <taxon>Dikarya</taxon>
        <taxon>Basidiomycota</taxon>
        <taxon>Agaricomycotina</taxon>
        <taxon>Agaricomycetes</taxon>
        <taxon>Agaricomycetidae</taxon>
        <taxon>Agaricales</taxon>
        <taxon>Marasmiineae</taxon>
        <taxon>Mycenaceae</taxon>
        <taxon>Mycena</taxon>
    </lineage>
</organism>
<sequence length="150" mass="17117">IVAEASTLRRHLESFHYPKYHQWAKKHSFTSALSCDKKAAKKAAEADADKTQTTLDSSLREIPVKEKIIPYSDALFREAAIEWLVSTNQPIDALDHPKFHNMIEIAARAKDGVRIPGRKATRDEIMDIFKRRMEELKAKLNVSQPFSISL</sequence>
<proteinExistence type="predicted"/>